<sequence>MDNRYYEQAFQELSDKTVDTATFAKAYATTEGDESKTKALYIKLRTADLQRLAKEEKKKKEEEAKQHLRRQAEQEKKDKELFISQHPNINRIGKSLISYYYERSKKGENIDDELREEIKKTSRGCAVVSFSFIFLIIVVSVVAILNE</sequence>
<feature type="region of interest" description="Disordered" evidence="1">
    <location>
        <begin position="55"/>
        <end position="80"/>
    </location>
</feature>
<evidence type="ECO:0000256" key="2">
    <source>
        <dbReference type="SAM" id="Phobius"/>
    </source>
</evidence>
<reference evidence="3" key="1">
    <citation type="submission" date="2020-09" db="EMBL/GenBank/DDBJ databases">
        <title>Pelagicoccus enzymogenes sp. nov. with an EPS production, isolated from marine sediment.</title>
        <authorList>
            <person name="Feng X."/>
        </authorList>
    </citation>
    <scope>NUCLEOTIDE SEQUENCE</scope>
    <source>
        <strain evidence="3">NFK12</strain>
    </source>
</reference>
<keyword evidence="4" id="KW-1185">Reference proteome</keyword>
<keyword evidence="2" id="KW-0812">Transmembrane</keyword>
<evidence type="ECO:0000256" key="1">
    <source>
        <dbReference type="SAM" id="MobiDB-lite"/>
    </source>
</evidence>
<dbReference type="AlphaFoldDB" id="A0A927IJH2"/>
<gene>
    <name evidence="3" type="ORF">IEN85_18660</name>
</gene>
<evidence type="ECO:0000313" key="4">
    <source>
        <dbReference type="Proteomes" id="UP000622317"/>
    </source>
</evidence>
<dbReference type="EMBL" id="JACYFG010000044">
    <property type="protein sequence ID" value="MBD5781530.1"/>
    <property type="molecule type" value="Genomic_DNA"/>
</dbReference>
<name>A0A927IJH2_9BACT</name>
<keyword evidence="2" id="KW-0472">Membrane</keyword>
<comment type="caution">
    <text evidence="3">The sequence shown here is derived from an EMBL/GenBank/DDBJ whole genome shotgun (WGS) entry which is preliminary data.</text>
</comment>
<accession>A0A927IJH2</accession>
<proteinExistence type="predicted"/>
<protein>
    <submittedName>
        <fullName evidence="3">Uncharacterized protein</fullName>
    </submittedName>
</protein>
<feature type="transmembrane region" description="Helical" evidence="2">
    <location>
        <begin position="124"/>
        <end position="145"/>
    </location>
</feature>
<organism evidence="3 4">
    <name type="scientific">Pelagicoccus enzymogenes</name>
    <dbReference type="NCBI Taxonomy" id="2773457"/>
    <lineage>
        <taxon>Bacteria</taxon>
        <taxon>Pseudomonadati</taxon>
        <taxon>Verrucomicrobiota</taxon>
        <taxon>Opitutia</taxon>
        <taxon>Puniceicoccales</taxon>
        <taxon>Pelagicoccaceae</taxon>
        <taxon>Pelagicoccus</taxon>
    </lineage>
</organism>
<dbReference type="RefSeq" id="WP_191618629.1">
    <property type="nucleotide sequence ID" value="NZ_JACYFG010000044.1"/>
</dbReference>
<evidence type="ECO:0000313" key="3">
    <source>
        <dbReference type="EMBL" id="MBD5781530.1"/>
    </source>
</evidence>
<dbReference type="Proteomes" id="UP000622317">
    <property type="component" value="Unassembled WGS sequence"/>
</dbReference>
<keyword evidence="2" id="KW-1133">Transmembrane helix</keyword>